<evidence type="ECO:0000259" key="2">
    <source>
        <dbReference type="SMART" id="SM00471"/>
    </source>
</evidence>
<dbReference type="InterPro" id="IPR003607">
    <property type="entry name" value="HD/PDEase_dom"/>
</dbReference>
<dbReference type="CDD" id="cd00077">
    <property type="entry name" value="HDc"/>
    <property type="match status" value="1"/>
</dbReference>
<feature type="domain" description="HD/PDEase" evidence="2">
    <location>
        <begin position="498"/>
        <end position="655"/>
    </location>
</feature>
<keyword evidence="1" id="KW-0812">Transmembrane</keyword>
<dbReference type="RefSeq" id="WP_110361917.1">
    <property type="nucleotide sequence ID" value="NZ_QFLI01000008.1"/>
</dbReference>
<dbReference type="Pfam" id="PF07697">
    <property type="entry name" value="7TMR-HDED"/>
    <property type="match status" value="1"/>
</dbReference>
<dbReference type="EMBL" id="QFLI01000008">
    <property type="protein sequence ID" value="PXX97986.1"/>
    <property type="molecule type" value="Genomic_DNA"/>
</dbReference>
<keyword evidence="4" id="KW-1185">Reference proteome</keyword>
<feature type="transmembrane region" description="Helical" evidence="1">
    <location>
        <begin position="320"/>
        <end position="341"/>
    </location>
</feature>
<dbReference type="Proteomes" id="UP000248079">
    <property type="component" value="Unassembled WGS sequence"/>
</dbReference>
<evidence type="ECO:0000313" key="3">
    <source>
        <dbReference type="EMBL" id="PXX97986.1"/>
    </source>
</evidence>
<name>A0A2V3ZUP4_9BACT</name>
<dbReference type="Pfam" id="PF07698">
    <property type="entry name" value="7TM-7TMR_HD"/>
    <property type="match status" value="1"/>
</dbReference>
<dbReference type="InterPro" id="IPR006674">
    <property type="entry name" value="HD_domain"/>
</dbReference>
<protein>
    <recommendedName>
        <fullName evidence="2">HD/PDEase domain-containing protein</fullName>
    </recommendedName>
</protein>
<feature type="transmembrane region" description="Helical" evidence="1">
    <location>
        <begin position="449"/>
        <end position="469"/>
    </location>
</feature>
<dbReference type="Pfam" id="PF01966">
    <property type="entry name" value="HD"/>
    <property type="match status" value="1"/>
</dbReference>
<evidence type="ECO:0000256" key="1">
    <source>
        <dbReference type="SAM" id="Phobius"/>
    </source>
</evidence>
<accession>A0A2V3ZUP4</accession>
<dbReference type="OrthoDB" id="9806952at2"/>
<dbReference type="PANTHER" id="PTHR36442">
    <property type="entry name" value="CYCLIC-DI-AMP PHOSPHODIESTERASE PGPH"/>
    <property type="match status" value="1"/>
</dbReference>
<evidence type="ECO:0000313" key="4">
    <source>
        <dbReference type="Proteomes" id="UP000248079"/>
    </source>
</evidence>
<dbReference type="Gene3D" id="1.10.3210.10">
    <property type="entry name" value="Hypothetical protein af1432"/>
    <property type="match status" value="1"/>
</dbReference>
<feature type="transmembrane region" description="Helical" evidence="1">
    <location>
        <begin position="285"/>
        <end position="308"/>
    </location>
</feature>
<dbReference type="SMART" id="SM00471">
    <property type="entry name" value="HDc"/>
    <property type="match status" value="1"/>
</dbReference>
<feature type="transmembrane region" description="Helical" evidence="1">
    <location>
        <begin position="12"/>
        <end position="32"/>
    </location>
</feature>
<keyword evidence="1" id="KW-0472">Membrane</keyword>
<dbReference type="SUPFAM" id="SSF109604">
    <property type="entry name" value="HD-domain/PDEase-like"/>
    <property type="match status" value="1"/>
</dbReference>
<dbReference type="InterPro" id="IPR006675">
    <property type="entry name" value="HDIG_dom"/>
</dbReference>
<reference evidence="3 4" key="1">
    <citation type="submission" date="2018-05" db="EMBL/GenBank/DDBJ databases">
        <title>Marinifilum breve JC075T sp. nov., a marine bacterium isolated from Yongle Blue Hole in the South China Sea.</title>
        <authorList>
            <person name="Fu T."/>
        </authorList>
    </citation>
    <scope>NUCLEOTIDE SEQUENCE [LARGE SCALE GENOMIC DNA]</scope>
    <source>
        <strain evidence="3 4">JC075</strain>
    </source>
</reference>
<dbReference type="AlphaFoldDB" id="A0A2V3ZUP4"/>
<sequence>MNKYFRLIRQNLSNIYRFTITTITIVLIMLLFPNTGNFKYEYQKGKPWMHETLIAPFDFSILKTEQELNQNRDSILNRFSPYFKVDTSVYPSVIVRFEKNFEKKWNKFEKSSAYKKLNYSQKRSDAEKLLCYNYLKTNLKNYYNIGIADFQNEKLQYNFKLPETINKSLNNINEKVLTDKIYSARTAYENVSSNLKSDYSNPVFQSFLQNLNLDSYLTQNLFYDKTMSDQVKNSMLSNVSLTKGKVDFGTRIVLRGDVINDDTFLILESLKKEYENFLGASQNHYLIVGGQALLIISCVVLLFLYLRNFRKQILHDNKKLLFIFLLVLLFVALTTLVLKLQNQNVDVNIYIIPFALITIVVRTLMDSRTALFVFIVTVLITGFLAPNGFEFVFLQLAAGIMAIYSLPRLERRGQLVLTAIITFFTYSVVYFAFAITQEGSIEEIEWFNFVWFAFNGLLLTFSYSLIYIFEKLFGFLSDVTLIELSNQNHPLLKQLIQHSPGTFQHCLQVANLAEAAINKIGGNPLLARTGALYHDIGKMKHPIYFIENQMSNKNPHDDLEFDKSAQIITDHVKYGVKIAKKHKLPQQIIDFIETHHGAGKVMYFYTSFKNKYPDKEIDEEKFQYPGPDPFTKETAVLMMADGIEAASRSLKEKTPETIRELIDKIIDKQVKENRFANADITFKNINEIKEIFTTNLINVYHARIEYPKEIKNKN</sequence>
<organism evidence="3 4">
    <name type="scientific">Marinifilum breve</name>
    <dbReference type="NCBI Taxonomy" id="2184082"/>
    <lineage>
        <taxon>Bacteria</taxon>
        <taxon>Pseudomonadati</taxon>
        <taxon>Bacteroidota</taxon>
        <taxon>Bacteroidia</taxon>
        <taxon>Marinilabiliales</taxon>
        <taxon>Marinifilaceae</taxon>
    </lineage>
</organism>
<feature type="transmembrane region" description="Helical" evidence="1">
    <location>
        <begin position="369"/>
        <end position="385"/>
    </location>
</feature>
<dbReference type="InterPro" id="IPR011624">
    <property type="entry name" value="Metal-dep_PHydrolase_7TM_extra"/>
</dbReference>
<dbReference type="NCBIfam" id="TIGR00277">
    <property type="entry name" value="HDIG"/>
    <property type="match status" value="1"/>
</dbReference>
<dbReference type="InterPro" id="IPR052722">
    <property type="entry name" value="PgpH_phosphodiesterase"/>
</dbReference>
<proteinExistence type="predicted"/>
<keyword evidence="1" id="KW-1133">Transmembrane helix</keyword>
<dbReference type="InterPro" id="IPR011621">
    <property type="entry name" value="Metal-dep_PHydrolase_7TM_intra"/>
</dbReference>
<dbReference type="PANTHER" id="PTHR36442:SF1">
    <property type="entry name" value="CYCLIC-DI-AMP PHOSPHODIESTERASE PGPH"/>
    <property type="match status" value="1"/>
</dbReference>
<comment type="caution">
    <text evidence="3">The sequence shown here is derived from an EMBL/GenBank/DDBJ whole genome shotgun (WGS) entry which is preliminary data.</text>
</comment>
<gene>
    <name evidence="3" type="ORF">DF185_16770</name>
</gene>
<feature type="transmembrane region" description="Helical" evidence="1">
    <location>
        <begin position="347"/>
        <end position="364"/>
    </location>
</feature>
<feature type="transmembrane region" description="Helical" evidence="1">
    <location>
        <begin position="416"/>
        <end position="437"/>
    </location>
</feature>